<gene>
    <name evidence="2" type="ORF">DVH29_09665</name>
</gene>
<dbReference type="Pfam" id="PF00903">
    <property type="entry name" value="Glyoxalase"/>
    <property type="match status" value="1"/>
</dbReference>
<dbReference type="InterPro" id="IPR037523">
    <property type="entry name" value="VOC_core"/>
</dbReference>
<dbReference type="EMBL" id="QQNH01000011">
    <property type="protein sequence ID" value="RDE08864.1"/>
    <property type="molecule type" value="Genomic_DNA"/>
</dbReference>
<name>A0A369W2F9_9HYPH</name>
<protein>
    <submittedName>
        <fullName evidence="2">VOC family protein</fullName>
    </submittedName>
</protein>
<dbReference type="PANTHER" id="PTHR33993">
    <property type="entry name" value="GLYOXALASE-RELATED"/>
    <property type="match status" value="1"/>
</dbReference>
<dbReference type="InterPro" id="IPR052164">
    <property type="entry name" value="Anthracycline_SecMetBiosynth"/>
</dbReference>
<keyword evidence="3" id="KW-1185">Reference proteome</keyword>
<sequence>MPIDYVEFESDRPSESRAFFAAAFGWRFTEYGPDYLGIEGADLDGGIARAGKPKPPLIIVYADDLDAAEAAVRGAGGEITRGQFDFPGGRRFHFREPGGNELAVWSRPSSAEGS</sequence>
<reference evidence="3" key="1">
    <citation type="submission" date="2018-07" db="EMBL/GenBank/DDBJ databases">
        <authorList>
            <person name="Liu B.-T."/>
            <person name="Du Z."/>
        </authorList>
    </citation>
    <scope>NUCLEOTIDE SEQUENCE [LARGE SCALE GENOMIC DNA]</scope>
    <source>
        <strain evidence="3">XYN52</strain>
    </source>
</reference>
<dbReference type="PANTHER" id="PTHR33993:SF1">
    <property type="entry name" value="GLYOXALASE FAMILY PROTEIN"/>
    <property type="match status" value="1"/>
</dbReference>
<accession>A0A369W2F9</accession>
<evidence type="ECO:0000313" key="3">
    <source>
        <dbReference type="Proteomes" id="UP000253759"/>
    </source>
</evidence>
<comment type="caution">
    <text evidence="2">The sequence shown here is derived from an EMBL/GenBank/DDBJ whole genome shotgun (WGS) entry which is preliminary data.</text>
</comment>
<feature type="domain" description="VOC" evidence="1">
    <location>
        <begin position="2"/>
        <end position="107"/>
    </location>
</feature>
<dbReference type="SUPFAM" id="SSF54593">
    <property type="entry name" value="Glyoxalase/Bleomycin resistance protein/Dihydroxybiphenyl dioxygenase"/>
    <property type="match status" value="1"/>
</dbReference>
<dbReference type="OrthoDB" id="9792323at2"/>
<dbReference type="InterPro" id="IPR004360">
    <property type="entry name" value="Glyas_Fos-R_dOase_dom"/>
</dbReference>
<evidence type="ECO:0000259" key="1">
    <source>
        <dbReference type="PROSITE" id="PS51819"/>
    </source>
</evidence>
<dbReference type="AlphaFoldDB" id="A0A369W2F9"/>
<dbReference type="PROSITE" id="PS51819">
    <property type="entry name" value="VOC"/>
    <property type="match status" value="1"/>
</dbReference>
<proteinExistence type="predicted"/>
<evidence type="ECO:0000313" key="2">
    <source>
        <dbReference type="EMBL" id="RDE08864.1"/>
    </source>
</evidence>
<dbReference type="InterPro" id="IPR029068">
    <property type="entry name" value="Glyas_Bleomycin-R_OHBP_Dase"/>
</dbReference>
<dbReference type="Proteomes" id="UP000253759">
    <property type="component" value="Unassembled WGS sequence"/>
</dbReference>
<organism evidence="2 3">
    <name type="scientific">Pelagibacterium lacus</name>
    <dbReference type="NCBI Taxonomy" id="2282655"/>
    <lineage>
        <taxon>Bacteria</taxon>
        <taxon>Pseudomonadati</taxon>
        <taxon>Pseudomonadota</taxon>
        <taxon>Alphaproteobacteria</taxon>
        <taxon>Hyphomicrobiales</taxon>
        <taxon>Devosiaceae</taxon>
        <taxon>Pelagibacterium</taxon>
    </lineage>
</organism>
<dbReference type="Gene3D" id="3.10.180.10">
    <property type="entry name" value="2,3-Dihydroxybiphenyl 1,2-Dioxygenase, domain 1"/>
    <property type="match status" value="1"/>
</dbReference>